<dbReference type="PIRSF" id="PIRSF002825">
    <property type="entry name" value="CfbpA"/>
    <property type="match status" value="1"/>
</dbReference>
<feature type="signal peptide" evidence="3">
    <location>
        <begin position="1"/>
        <end position="23"/>
    </location>
</feature>
<dbReference type="InterPro" id="IPR026045">
    <property type="entry name" value="Ferric-bd"/>
</dbReference>
<dbReference type="Proteomes" id="UP000053096">
    <property type="component" value="Unassembled WGS sequence"/>
</dbReference>
<evidence type="ECO:0000313" key="5">
    <source>
        <dbReference type="EMBL" id="CUJ02797.1"/>
    </source>
</evidence>
<evidence type="ECO:0000313" key="4">
    <source>
        <dbReference type="EMBL" id="ANY17754.1"/>
    </source>
</evidence>
<organism evidence="5 6">
    <name type="scientific">Bordetella pseudohinzii</name>
    <dbReference type="NCBI Taxonomy" id="1331258"/>
    <lineage>
        <taxon>Bacteria</taxon>
        <taxon>Pseudomonadati</taxon>
        <taxon>Pseudomonadota</taxon>
        <taxon>Betaproteobacteria</taxon>
        <taxon>Burkholderiales</taxon>
        <taxon>Alcaligenaceae</taxon>
        <taxon>Bordetella</taxon>
    </lineage>
</organism>
<keyword evidence="1 3" id="KW-0732">Signal</keyword>
<name>A0A0J6EWR7_9BORD</name>
<evidence type="ECO:0000313" key="6">
    <source>
        <dbReference type="Proteomes" id="UP000053096"/>
    </source>
</evidence>
<dbReference type="KEGG" id="bpdz:BBN53_18800"/>
<gene>
    <name evidence="4" type="ORF">BBN53_18800</name>
    <name evidence="5" type="ORF">ERS370011_03400</name>
</gene>
<keyword evidence="2" id="KW-0408">Iron</keyword>
<dbReference type="Pfam" id="PF13343">
    <property type="entry name" value="SBP_bac_6"/>
    <property type="match status" value="1"/>
</dbReference>
<evidence type="ECO:0000313" key="7">
    <source>
        <dbReference type="Proteomes" id="UP000092950"/>
    </source>
</evidence>
<dbReference type="Gene3D" id="3.40.190.10">
    <property type="entry name" value="Periplasmic binding protein-like II"/>
    <property type="match status" value="2"/>
</dbReference>
<sequence length="327" mass="35066">MRFSHLLQSGLLAAALAGGAVQAQTVILYSSNNTDTIDTALEAVKKTMPKLDVRPVTGGTGTLMKRIEAEAQNPRGDLFWSGGFGTLGAYRAQLEPYTPKDVAAIPAEFRGPDNLWMGTNVHVMVMMVNERQLKGAAAPATWSDLMQPEWKGKFAITDPSKSGTAYMLVYGLYKQFGAEGLDKIAANAVVTGSSGTTYKGVAAGEYAVGLTLEYAAQEYVAGGQKEIKLVYPAEGSYLAPEGMFIIKGAKNAEAARQLYEGLLSKEAQTAQLVKNFRRPSRSDIEVSKLTTLPELASIKIFPVDQLEAAADYEKVVAAWNAAVAKAR</sequence>
<dbReference type="AlphaFoldDB" id="A0A0J6EWR7"/>
<dbReference type="OrthoDB" id="366726at2"/>
<accession>A0A0M9IGK4</accession>
<dbReference type="GO" id="GO:0046872">
    <property type="term" value="F:metal ion binding"/>
    <property type="evidence" value="ECO:0007669"/>
    <property type="project" value="UniProtKB-KW"/>
</dbReference>
<feature type="chain" id="PRO_5005270824" evidence="3">
    <location>
        <begin position="24"/>
        <end position="327"/>
    </location>
</feature>
<dbReference type="SUPFAM" id="SSF53850">
    <property type="entry name" value="Periplasmic binding protein-like II"/>
    <property type="match status" value="1"/>
</dbReference>
<dbReference type="EMBL" id="CYTV01000010">
    <property type="protein sequence ID" value="CUJ02797.1"/>
    <property type="molecule type" value="Genomic_DNA"/>
</dbReference>
<feature type="binding site" evidence="2">
    <location>
        <position position="214"/>
    </location>
    <ligand>
        <name>Fe cation</name>
        <dbReference type="ChEBI" id="CHEBI:24875"/>
    </ligand>
</feature>
<proteinExistence type="predicted"/>
<reference evidence="5 6" key="1">
    <citation type="submission" date="2015-09" db="EMBL/GenBank/DDBJ databases">
        <authorList>
            <person name="Jackson K.R."/>
            <person name="Lunt B.L."/>
            <person name="Fisher J.N.B."/>
            <person name="Gardner A.V."/>
            <person name="Bailey M.E."/>
            <person name="Deus L.M."/>
            <person name="Earl A.S."/>
            <person name="Gibby P.D."/>
            <person name="Hartmann K.A."/>
            <person name="Liu J.E."/>
            <person name="Manci A.M."/>
            <person name="Nielsen D.A."/>
            <person name="Solomon M.B."/>
            <person name="Breakwell D.P."/>
            <person name="Burnett S.H."/>
            <person name="Grose J.H."/>
        </authorList>
    </citation>
    <scope>NUCLEOTIDE SEQUENCE [LARGE SCALE GENOMIC DNA]</scope>
    <source>
        <strain evidence="5 6">2789STDY5608636</strain>
    </source>
</reference>
<dbReference type="Proteomes" id="UP000092950">
    <property type="component" value="Chromosome"/>
</dbReference>
<dbReference type="PANTHER" id="PTHR30006">
    <property type="entry name" value="THIAMINE-BINDING PERIPLASMIC PROTEIN-RELATED"/>
    <property type="match status" value="1"/>
</dbReference>
<dbReference type="EMBL" id="CP016440">
    <property type="protein sequence ID" value="ANY17754.1"/>
    <property type="molecule type" value="Genomic_DNA"/>
</dbReference>
<evidence type="ECO:0000256" key="2">
    <source>
        <dbReference type="PIRSR" id="PIRSR002825-1"/>
    </source>
</evidence>
<dbReference type="RefSeq" id="WP_043213923.1">
    <property type="nucleotide sequence ID" value="NZ_CAJGUP010000181.1"/>
</dbReference>
<keyword evidence="2" id="KW-0479">Metal-binding</keyword>
<evidence type="ECO:0000256" key="3">
    <source>
        <dbReference type="SAM" id="SignalP"/>
    </source>
</evidence>
<dbReference type="CDD" id="cd13546">
    <property type="entry name" value="PBP2_BitB"/>
    <property type="match status" value="1"/>
</dbReference>
<reference evidence="4 7" key="2">
    <citation type="submission" date="2016-07" db="EMBL/GenBank/DDBJ databases">
        <title>Complete genome sequences of Bordetella pseudohinzii.</title>
        <authorList>
            <person name="Spilker T."/>
            <person name="Darrah R."/>
            <person name="LiPuma J.J."/>
        </authorList>
    </citation>
    <scope>NUCLEOTIDE SEQUENCE [LARGE SCALE GENOMIC DNA]</scope>
    <source>
        <strain evidence="4 7">HI4681</strain>
    </source>
</reference>
<protein>
    <submittedName>
        <fullName evidence="4 5">ABC transporter substrate-binding protein</fullName>
    </submittedName>
</protein>
<evidence type="ECO:0000256" key="1">
    <source>
        <dbReference type="ARBA" id="ARBA00022729"/>
    </source>
</evidence>
<keyword evidence="7" id="KW-1185">Reference proteome</keyword>
<accession>A0A0J6EWR7</accession>